<dbReference type="OrthoDB" id="9804921at2"/>
<dbReference type="PATRIC" id="fig|1590043.3.peg.482"/>
<evidence type="ECO:0000256" key="9">
    <source>
        <dbReference type="ARBA" id="ARBA00023306"/>
    </source>
</evidence>
<reference evidence="12" key="1">
    <citation type="submission" date="2015-09" db="EMBL/GenBank/DDBJ databases">
        <title>Draft Genome Sequences of Two Novel Amoeba-resistant Intranuclear Bacteria, Candidatus Berkiella cookevillensis and Candidatus Berkiella aquae.</title>
        <authorList>
            <person name="Mehari Y.T."/>
            <person name="Arivett B.A."/>
            <person name="Farone A.L."/>
            <person name="Gunderson J.H."/>
            <person name="Farone M.B."/>
        </authorList>
    </citation>
    <scope>NUCLEOTIDE SEQUENCE [LARGE SCALE GENOMIC DNA]</scope>
    <source>
        <strain evidence="12">HT99</strain>
    </source>
</reference>
<gene>
    <name evidence="10 12" type="primary">engB</name>
    <name evidence="13" type="synonym">yihA</name>
    <name evidence="12" type="ORF">HT99x_00479</name>
    <name evidence="13" type="ORF">HT99x_014945</name>
</gene>
<evidence type="ECO:0000256" key="1">
    <source>
        <dbReference type="ARBA" id="ARBA00001946"/>
    </source>
</evidence>
<evidence type="ECO:0000313" key="13">
    <source>
        <dbReference type="EMBL" id="MCS5712735.1"/>
    </source>
</evidence>
<keyword evidence="8 10" id="KW-0717">Septation</keyword>
<keyword evidence="7 10" id="KW-0342">GTP-binding</keyword>
<evidence type="ECO:0000256" key="6">
    <source>
        <dbReference type="ARBA" id="ARBA00022842"/>
    </source>
</evidence>
<keyword evidence="6" id="KW-0460">Magnesium</keyword>
<evidence type="ECO:0000313" key="12">
    <source>
        <dbReference type="EMBL" id="KRG22062.1"/>
    </source>
</evidence>
<dbReference type="STRING" id="295108.HT99x_00479"/>
<evidence type="ECO:0000256" key="2">
    <source>
        <dbReference type="ARBA" id="ARBA00009638"/>
    </source>
</evidence>
<dbReference type="InterPro" id="IPR027417">
    <property type="entry name" value="P-loop_NTPase"/>
</dbReference>
<keyword evidence="4" id="KW-0479">Metal-binding</keyword>
<dbReference type="CDD" id="cd01876">
    <property type="entry name" value="YihA_EngB"/>
    <property type="match status" value="1"/>
</dbReference>
<keyword evidence="14" id="KW-1185">Reference proteome</keyword>
<evidence type="ECO:0000256" key="8">
    <source>
        <dbReference type="ARBA" id="ARBA00023210"/>
    </source>
</evidence>
<evidence type="ECO:0000256" key="4">
    <source>
        <dbReference type="ARBA" id="ARBA00022723"/>
    </source>
</evidence>
<comment type="similarity">
    <text evidence="2 10">Belongs to the TRAFAC class TrmE-Era-EngA-EngB-Septin-like GTPase superfamily. EngB GTPase family.</text>
</comment>
<dbReference type="Gene3D" id="3.40.50.300">
    <property type="entry name" value="P-loop containing nucleotide triphosphate hydrolases"/>
    <property type="match status" value="1"/>
</dbReference>
<dbReference type="GO" id="GO:0005829">
    <property type="term" value="C:cytosol"/>
    <property type="evidence" value="ECO:0007669"/>
    <property type="project" value="TreeGrafter"/>
</dbReference>
<dbReference type="Pfam" id="PF01926">
    <property type="entry name" value="MMR_HSR1"/>
    <property type="match status" value="1"/>
</dbReference>
<dbReference type="SUPFAM" id="SSF52540">
    <property type="entry name" value="P-loop containing nucleoside triphosphate hydrolases"/>
    <property type="match status" value="1"/>
</dbReference>
<comment type="function">
    <text evidence="10">Necessary for normal cell division and for the maintenance of normal septation.</text>
</comment>
<keyword evidence="3 10" id="KW-0132">Cell division</keyword>
<reference evidence="13" key="3">
    <citation type="submission" date="2021-06" db="EMBL/GenBank/DDBJ databases">
        <title>Genomic Description and Analysis of Intracellular Bacteria, Candidatus Berkiella cookevillensis and Candidatus Berkiella aquae.</title>
        <authorList>
            <person name="Kidane D.T."/>
            <person name="Mehari Y.T."/>
            <person name="Rice F.C."/>
            <person name="Arivett B.A."/>
            <person name="Farone A.L."/>
            <person name="Berk S.G."/>
            <person name="Farone M.B."/>
        </authorList>
    </citation>
    <scope>NUCLEOTIDE SEQUENCE</scope>
    <source>
        <strain evidence="13">HT99</strain>
    </source>
</reference>
<dbReference type="GO" id="GO:0005525">
    <property type="term" value="F:GTP binding"/>
    <property type="evidence" value="ECO:0007669"/>
    <property type="project" value="UniProtKB-UniRule"/>
</dbReference>
<organism evidence="12">
    <name type="scientific">Candidatus Berkiella aquae</name>
    <dbReference type="NCBI Taxonomy" id="295108"/>
    <lineage>
        <taxon>Bacteria</taxon>
        <taxon>Pseudomonadati</taxon>
        <taxon>Pseudomonadota</taxon>
        <taxon>Gammaproteobacteria</taxon>
        <taxon>Candidatus Berkiellales</taxon>
        <taxon>Candidatus Berkiellaceae</taxon>
        <taxon>Candidatus Berkiella</taxon>
    </lineage>
</organism>
<dbReference type="AlphaFoldDB" id="A0A0Q9YYL9"/>
<evidence type="ECO:0000256" key="3">
    <source>
        <dbReference type="ARBA" id="ARBA00022618"/>
    </source>
</evidence>
<evidence type="ECO:0000256" key="10">
    <source>
        <dbReference type="HAMAP-Rule" id="MF_00321"/>
    </source>
</evidence>
<evidence type="ECO:0000256" key="5">
    <source>
        <dbReference type="ARBA" id="ARBA00022741"/>
    </source>
</evidence>
<keyword evidence="9 10" id="KW-0131">Cell cycle</keyword>
<dbReference type="HAMAP" id="MF_00321">
    <property type="entry name" value="GTPase_EngB"/>
    <property type="match status" value="1"/>
</dbReference>
<dbReference type="PANTHER" id="PTHR11649:SF13">
    <property type="entry name" value="ENGB-TYPE G DOMAIN-CONTAINING PROTEIN"/>
    <property type="match status" value="1"/>
</dbReference>
<proteinExistence type="inferred from homology"/>
<sequence length="217" mass="24657">MVDPNVPPPSNFSFSNVSFIKSAPTLAQSPMDTGIEIAFVGRSNAGKSSAINTITGRDGLARTSKTPGRTQLMNYFYIDENRRLVDLPGYGYAKVPERVQREIEELLSSYLSQRQCLQGVILLMDIRHPLMEADKRFLDFAQQYDLPIHILLTKCDKLSRGKSNLTLIETRKELSAYPNVTAQTFSATHRIGLEEIYRKLDEWFNFDDVSSVVKKRF</sequence>
<dbReference type="InterPro" id="IPR006073">
    <property type="entry name" value="GTP-bd"/>
</dbReference>
<protein>
    <recommendedName>
        <fullName evidence="10">Probable GTP-binding protein EngB</fullName>
    </recommendedName>
</protein>
<dbReference type="PROSITE" id="PS51706">
    <property type="entry name" value="G_ENGB"/>
    <property type="match status" value="1"/>
</dbReference>
<feature type="domain" description="EngB-type G" evidence="11">
    <location>
        <begin position="33"/>
        <end position="206"/>
    </location>
</feature>
<dbReference type="EMBL" id="LKAJ02000001">
    <property type="protein sequence ID" value="MCS5712735.1"/>
    <property type="molecule type" value="Genomic_DNA"/>
</dbReference>
<name>A0A0Q9YYL9_9GAMM</name>
<dbReference type="InterPro" id="IPR030393">
    <property type="entry name" value="G_ENGB_dom"/>
</dbReference>
<dbReference type="RefSeq" id="WP_075065130.1">
    <property type="nucleotide sequence ID" value="NZ_LKAJ02000001.1"/>
</dbReference>
<dbReference type="EMBL" id="LKAJ01000002">
    <property type="protein sequence ID" value="KRG22062.1"/>
    <property type="molecule type" value="Genomic_DNA"/>
</dbReference>
<evidence type="ECO:0000313" key="14">
    <source>
        <dbReference type="Proteomes" id="UP000051497"/>
    </source>
</evidence>
<dbReference type="FunFam" id="3.40.50.300:FF:000098">
    <property type="entry name" value="Probable GTP-binding protein EngB"/>
    <property type="match status" value="1"/>
</dbReference>
<dbReference type="PANTHER" id="PTHR11649">
    <property type="entry name" value="MSS1/TRME-RELATED GTP-BINDING PROTEIN"/>
    <property type="match status" value="1"/>
</dbReference>
<keyword evidence="5 10" id="KW-0547">Nucleotide-binding</keyword>
<dbReference type="GO" id="GO:0000917">
    <property type="term" value="P:division septum assembly"/>
    <property type="evidence" value="ECO:0007669"/>
    <property type="project" value="UniProtKB-KW"/>
</dbReference>
<comment type="caution">
    <text evidence="12">The sequence shown here is derived from an EMBL/GenBank/DDBJ whole genome shotgun (WGS) entry which is preliminary data.</text>
</comment>
<dbReference type="InterPro" id="IPR019987">
    <property type="entry name" value="GTP-bd_ribosome_bio_YsxC"/>
</dbReference>
<dbReference type="NCBIfam" id="TIGR03598">
    <property type="entry name" value="GTPase_YsxC"/>
    <property type="match status" value="1"/>
</dbReference>
<reference evidence="13" key="2">
    <citation type="journal article" date="2016" name="Genome Announc.">
        <title>Draft Genome Sequences of Two Novel Amoeba-Resistant Intranuclear Bacteria, 'Candidatus Berkiella cookevillensis' and 'Candidatus Berkiella aquae'.</title>
        <authorList>
            <person name="Mehari Y.T."/>
            <person name="Arivett B.A."/>
            <person name="Farone A.L."/>
            <person name="Gunderson J.H."/>
            <person name="Farone M.B."/>
        </authorList>
    </citation>
    <scope>NUCLEOTIDE SEQUENCE</scope>
    <source>
        <strain evidence="13">HT99</strain>
    </source>
</reference>
<evidence type="ECO:0000259" key="11">
    <source>
        <dbReference type="PROSITE" id="PS51706"/>
    </source>
</evidence>
<accession>A0A0Q9YYL9</accession>
<dbReference type="Proteomes" id="UP000051497">
    <property type="component" value="Unassembled WGS sequence"/>
</dbReference>
<dbReference type="GO" id="GO:0046872">
    <property type="term" value="F:metal ion binding"/>
    <property type="evidence" value="ECO:0007669"/>
    <property type="project" value="UniProtKB-KW"/>
</dbReference>
<comment type="cofactor">
    <cofactor evidence="1">
        <name>Mg(2+)</name>
        <dbReference type="ChEBI" id="CHEBI:18420"/>
    </cofactor>
</comment>
<evidence type="ECO:0000256" key="7">
    <source>
        <dbReference type="ARBA" id="ARBA00023134"/>
    </source>
</evidence>